<organism evidence="1">
    <name type="scientific">viral metagenome</name>
    <dbReference type="NCBI Taxonomy" id="1070528"/>
    <lineage>
        <taxon>unclassified sequences</taxon>
        <taxon>metagenomes</taxon>
        <taxon>organismal metagenomes</taxon>
    </lineage>
</organism>
<sequence>MAERVERMIEVSVGIMTQVPAVGRFEFVVHYTTAVVPTQQEVLAAITPTILYALGGQQEDWIIENHANENQENEFTYLYSFGWLHLNNKERSSPIMRTITFRPHRHRFIVRM</sequence>
<reference evidence="1" key="1">
    <citation type="journal article" date="2020" name="Nature">
        <title>Giant virus diversity and host interactions through global metagenomics.</title>
        <authorList>
            <person name="Schulz F."/>
            <person name="Roux S."/>
            <person name="Paez-Espino D."/>
            <person name="Jungbluth S."/>
            <person name="Walsh D.A."/>
            <person name="Denef V.J."/>
            <person name="McMahon K.D."/>
            <person name="Konstantinidis K.T."/>
            <person name="Eloe-Fadrosh E.A."/>
            <person name="Kyrpides N.C."/>
            <person name="Woyke T."/>
        </authorList>
    </citation>
    <scope>NUCLEOTIDE SEQUENCE</scope>
    <source>
        <strain evidence="1">GVMAG-M-3300023184-101</strain>
    </source>
</reference>
<dbReference type="AlphaFoldDB" id="A0A6C0HHV0"/>
<name>A0A6C0HHV0_9ZZZZ</name>
<accession>A0A6C0HHV0</accession>
<evidence type="ECO:0000313" key="1">
    <source>
        <dbReference type="EMBL" id="QHT79593.1"/>
    </source>
</evidence>
<dbReference type="EMBL" id="MN739950">
    <property type="protein sequence ID" value="QHT79593.1"/>
    <property type="molecule type" value="Genomic_DNA"/>
</dbReference>
<proteinExistence type="predicted"/>
<protein>
    <submittedName>
        <fullName evidence="1">Uncharacterized protein</fullName>
    </submittedName>
</protein>